<gene>
    <name evidence="5" type="primary">CEHfp</name>
</gene>
<feature type="domain" description="Phospholipase/carboxylesterase/thioesterase" evidence="4">
    <location>
        <begin position="64"/>
        <end position="269"/>
    </location>
</feature>
<proteinExistence type="evidence at transcript level"/>
<dbReference type="PANTHER" id="PTHR10655">
    <property type="entry name" value="LYSOPHOSPHOLIPASE-RELATED"/>
    <property type="match status" value="1"/>
</dbReference>
<protein>
    <submittedName>
        <fullName evidence="5">Putative carboxylic ester hydrolase family protein</fullName>
    </submittedName>
</protein>
<dbReference type="EMBL" id="AM748093">
    <property type="protein sequence ID" value="CAO02582.1"/>
    <property type="molecule type" value="mRNA"/>
</dbReference>
<dbReference type="GO" id="GO:0052689">
    <property type="term" value="F:carboxylic ester hydrolase activity"/>
    <property type="evidence" value="ECO:0007669"/>
    <property type="project" value="TreeGrafter"/>
</dbReference>
<accession>A6Q0G5</accession>
<dbReference type="GO" id="GO:0005737">
    <property type="term" value="C:cytoplasm"/>
    <property type="evidence" value="ECO:0007669"/>
    <property type="project" value="TreeGrafter"/>
</dbReference>
<organism evidence="5">
    <name type="scientific">Isochrysis galbana</name>
    <name type="common">Marine planktonic alga</name>
    <dbReference type="NCBI Taxonomy" id="37099"/>
    <lineage>
        <taxon>Eukaryota</taxon>
        <taxon>Haptista</taxon>
        <taxon>Haptophyta</taxon>
        <taxon>Prymnesiophyceae</taxon>
        <taxon>Isochrysidales</taxon>
        <taxon>Isochrysidaceae</taxon>
        <taxon>Isochrysis</taxon>
    </lineage>
</organism>
<sequence length="275" mass="29001">MARGLAACTRLAAAAAAVSAVASSPLQSRVSAVSMSTAAGAAPPRITQDRARNNLITIAPGEGMPHTATVIGPIHGLGDSNMGWADVAMQLQSVMPYCKFILPNAPVRPVTLNGGMSMPSWYDITSLDKRESQPCTGIEESRQAMLDLISAEVASGIPPSRIAIAGFSQGGAVALFTGLQYSHTLAGVLCLSGYLAAEERFILAPEAVNTPVAHFHGSDDQTVQIKWARGSQAHLRELGIRTYELKEYSPLGHSASQQEIADVLAWLQARLPEDA</sequence>
<reference evidence="5" key="1">
    <citation type="journal article" date="2010" name="J. Phycol.">
        <title>ISOLATION AND SEQUENCE ANALYSIS OF A cDNA ENCODING A NOVEL PUTATIVE ESTERASE FROM THE MARINE MICROALGA ISOCHRYSIS GALBANA (PRYMNESIOPHYCEAE, HAPTOPHYTA).</title>
        <authorList>
            <person name="Godet S."/>
            <person name="Loiseau C."/>
            <person name="Pencreac'h G."/>
            <person name="Ergan F."/>
            <person name="Herault J."/>
        </authorList>
    </citation>
    <scope>NUCLEOTIDE SEQUENCE</scope>
    <source>
        <strain evidence="5">CCAP 927/1</strain>
    </source>
</reference>
<dbReference type="SUPFAM" id="SSF53474">
    <property type="entry name" value="alpha/beta-Hydrolases"/>
    <property type="match status" value="1"/>
</dbReference>
<feature type="chain" id="PRO_5002699317" evidence="3">
    <location>
        <begin position="24"/>
        <end position="275"/>
    </location>
</feature>
<feature type="signal peptide" evidence="3">
    <location>
        <begin position="1"/>
        <end position="23"/>
    </location>
</feature>
<name>A6Q0G5_ISOGA</name>
<dbReference type="InterPro" id="IPR003140">
    <property type="entry name" value="PLipase/COase/thioEstase"/>
</dbReference>
<dbReference type="Pfam" id="PF02230">
    <property type="entry name" value="Abhydrolase_2"/>
    <property type="match status" value="1"/>
</dbReference>
<keyword evidence="3" id="KW-0732">Signal</keyword>
<dbReference type="InterPro" id="IPR050565">
    <property type="entry name" value="LYPA1-2/EST-like"/>
</dbReference>
<comment type="similarity">
    <text evidence="1">Belongs to the AB hydrolase superfamily. AB hydrolase 2 family.</text>
</comment>
<keyword evidence="2 5" id="KW-0378">Hydrolase</keyword>
<evidence type="ECO:0000313" key="5">
    <source>
        <dbReference type="EMBL" id="CAO02582.1"/>
    </source>
</evidence>
<evidence type="ECO:0000259" key="4">
    <source>
        <dbReference type="Pfam" id="PF02230"/>
    </source>
</evidence>
<dbReference type="InterPro" id="IPR029058">
    <property type="entry name" value="AB_hydrolase_fold"/>
</dbReference>
<dbReference type="PANTHER" id="PTHR10655:SF17">
    <property type="entry name" value="LYSOPHOSPHOLIPASE-LIKE PROTEIN 1"/>
    <property type="match status" value="1"/>
</dbReference>
<evidence type="ECO:0000256" key="2">
    <source>
        <dbReference type="ARBA" id="ARBA00022801"/>
    </source>
</evidence>
<dbReference type="GO" id="GO:0008474">
    <property type="term" value="F:palmitoyl-(protein) hydrolase activity"/>
    <property type="evidence" value="ECO:0007669"/>
    <property type="project" value="TreeGrafter"/>
</dbReference>
<dbReference type="Gene3D" id="3.40.50.1820">
    <property type="entry name" value="alpha/beta hydrolase"/>
    <property type="match status" value="1"/>
</dbReference>
<evidence type="ECO:0000256" key="1">
    <source>
        <dbReference type="ARBA" id="ARBA00006499"/>
    </source>
</evidence>
<evidence type="ECO:0000256" key="3">
    <source>
        <dbReference type="SAM" id="SignalP"/>
    </source>
</evidence>
<dbReference type="AlphaFoldDB" id="A6Q0G5"/>